<evidence type="ECO:0000256" key="2">
    <source>
        <dbReference type="SAM" id="Phobius"/>
    </source>
</evidence>
<dbReference type="AlphaFoldDB" id="A0A918UIC3"/>
<keyword evidence="2" id="KW-1133">Transmembrane helix</keyword>
<dbReference type="RefSeq" id="WP_018475162.1">
    <property type="nucleotide sequence ID" value="NZ_BMWX01000001.1"/>
</dbReference>
<reference evidence="3" key="1">
    <citation type="journal article" date="2014" name="Int. J. Syst. Evol. Microbiol.">
        <title>Complete genome sequence of Corynebacterium casei LMG S-19264T (=DSM 44701T), isolated from a smear-ripened cheese.</title>
        <authorList>
            <consortium name="US DOE Joint Genome Institute (JGI-PGF)"/>
            <person name="Walter F."/>
            <person name="Albersmeier A."/>
            <person name="Kalinowski J."/>
            <person name="Ruckert C."/>
        </authorList>
    </citation>
    <scope>NUCLEOTIDE SEQUENCE</scope>
    <source>
        <strain evidence="3">KCTC 12368</strain>
    </source>
</reference>
<keyword evidence="2" id="KW-0472">Membrane</keyword>
<feature type="coiled-coil region" evidence="1">
    <location>
        <begin position="115"/>
        <end position="167"/>
    </location>
</feature>
<keyword evidence="4" id="KW-1185">Reference proteome</keyword>
<gene>
    <name evidence="3" type="ORF">GCM10007049_00340</name>
</gene>
<evidence type="ECO:0000313" key="3">
    <source>
        <dbReference type="EMBL" id="GGZ12583.1"/>
    </source>
</evidence>
<keyword evidence="1" id="KW-0175">Coiled coil</keyword>
<dbReference type="Proteomes" id="UP000619457">
    <property type="component" value="Unassembled WGS sequence"/>
</dbReference>
<feature type="transmembrane region" description="Helical" evidence="2">
    <location>
        <begin position="36"/>
        <end position="53"/>
    </location>
</feature>
<reference evidence="3" key="2">
    <citation type="submission" date="2020-09" db="EMBL/GenBank/DDBJ databases">
        <authorList>
            <person name="Sun Q."/>
            <person name="Kim S."/>
        </authorList>
    </citation>
    <scope>NUCLEOTIDE SEQUENCE</scope>
    <source>
        <strain evidence="3">KCTC 12368</strain>
    </source>
</reference>
<comment type="caution">
    <text evidence="3">The sequence shown here is derived from an EMBL/GenBank/DDBJ whole genome shotgun (WGS) entry which is preliminary data.</text>
</comment>
<organism evidence="3 4">
    <name type="scientific">Echinicola pacifica</name>
    <dbReference type="NCBI Taxonomy" id="346377"/>
    <lineage>
        <taxon>Bacteria</taxon>
        <taxon>Pseudomonadati</taxon>
        <taxon>Bacteroidota</taxon>
        <taxon>Cytophagia</taxon>
        <taxon>Cytophagales</taxon>
        <taxon>Cyclobacteriaceae</taxon>
        <taxon>Echinicola</taxon>
    </lineage>
</organism>
<dbReference type="InterPro" id="IPR050739">
    <property type="entry name" value="MFP"/>
</dbReference>
<name>A0A918UIC3_9BACT</name>
<dbReference type="PANTHER" id="PTHR30386:SF27">
    <property type="entry name" value="MEMBRANE FUSION PROTEIN (MFP) FAMILY PROTEIN"/>
    <property type="match status" value="1"/>
</dbReference>
<evidence type="ECO:0000313" key="4">
    <source>
        <dbReference type="Proteomes" id="UP000619457"/>
    </source>
</evidence>
<dbReference type="InterPro" id="IPR011053">
    <property type="entry name" value="Single_hybrid_motif"/>
</dbReference>
<proteinExistence type="predicted"/>
<dbReference type="PRINTS" id="PR01490">
    <property type="entry name" value="RTXTOXIND"/>
</dbReference>
<accession>A0A918UIC3</accession>
<dbReference type="Gene3D" id="2.40.50.100">
    <property type="match status" value="1"/>
</dbReference>
<protein>
    <submittedName>
        <fullName evidence="3">Biotin attachment protein</fullName>
    </submittedName>
</protein>
<evidence type="ECO:0000256" key="1">
    <source>
        <dbReference type="SAM" id="Coils"/>
    </source>
</evidence>
<sequence>MLNISNNSISKHIKRKDFKAFAALDNINYFKFSRKTVTLLFILLGTGLFLPWTQNIRSEGYVTTRSPEHRPQSIQSVISGRLEQWYVQEGDLVSKGDTLVFISDAKSEYFDPLLVQRTQEQVDAKRQSIQSYEDKVSAIRSQSQAISQGLQLKLRQLQNKIIQANNKVQMDSIDLVAAKTQWEIAENQRERTQQLYDKGLKSLTDLQEKKLKVQETQAKYTVQENKLTNQKNELLNLDIELSSTEQAYQDKLSKARSELQSALSSKLSTQAEVSKLENQVSNYTQRQSLYYITAPQSGFVSKTIKQGLGEMIKEGTDILTIVPDEHELAVEIYIKPQDLPLVQYGNRVRIRFDGWPAIVISGWPEASTGVFTGQVVTIDRSISANGYYRLLVSPDPNDRSWPDKLSIGTGSQSFLLLNTVPIWYEVWRQLNGFPADYYTEEKESPKPLKLKAPLKSVK</sequence>
<dbReference type="SUPFAM" id="SSF51230">
    <property type="entry name" value="Single hybrid motif"/>
    <property type="match status" value="1"/>
</dbReference>
<keyword evidence="2" id="KW-0812">Transmembrane</keyword>
<feature type="coiled-coil region" evidence="1">
    <location>
        <begin position="206"/>
        <end position="286"/>
    </location>
</feature>
<dbReference type="EMBL" id="BMWX01000001">
    <property type="protein sequence ID" value="GGZ12583.1"/>
    <property type="molecule type" value="Genomic_DNA"/>
</dbReference>
<dbReference type="PANTHER" id="PTHR30386">
    <property type="entry name" value="MEMBRANE FUSION SUBUNIT OF EMRAB-TOLC MULTIDRUG EFFLUX PUMP"/>
    <property type="match status" value="1"/>
</dbReference>